<keyword evidence="4" id="KW-0378">Hydrolase</keyword>
<evidence type="ECO:0000313" key="12">
    <source>
        <dbReference type="Proteomes" id="UP000182842"/>
    </source>
</evidence>
<protein>
    <submittedName>
        <fullName evidence="11">ATP-dependent helicase/DNAse subunit B</fullName>
    </submittedName>
</protein>
<reference evidence="11 12" key="1">
    <citation type="submission" date="2016-10" db="EMBL/GenBank/DDBJ databases">
        <authorList>
            <person name="Varghese N."/>
            <person name="Submissions S."/>
        </authorList>
    </citation>
    <scope>NUCLEOTIDE SEQUENCE [LARGE SCALE GENOMIC DNA]</scope>
    <source>
        <strain evidence="11 12">DSM 20219</strain>
    </source>
</reference>
<feature type="domain" description="PD-(D/E)XK endonuclease-like" evidence="10">
    <location>
        <begin position="674"/>
        <end position="1045"/>
    </location>
</feature>
<evidence type="ECO:0000256" key="4">
    <source>
        <dbReference type="ARBA" id="ARBA00022801"/>
    </source>
</evidence>
<keyword evidence="8" id="KW-0238">DNA-binding</keyword>
<gene>
    <name evidence="11" type="ORF">SAMN04489748_1948</name>
</gene>
<keyword evidence="2" id="KW-0547">Nucleotide-binding</keyword>
<evidence type="ECO:0000256" key="5">
    <source>
        <dbReference type="ARBA" id="ARBA00022806"/>
    </source>
</evidence>
<evidence type="ECO:0000256" key="2">
    <source>
        <dbReference type="ARBA" id="ARBA00022741"/>
    </source>
</evidence>
<evidence type="ECO:0000259" key="10">
    <source>
        <dbReference type="Pfam" id="PF12705"/>
    </source>
</evidence>
<evidence type="ECO:0000313" key="11">
    <source>
        <dbReference type="EMBL" id="SEB75329.1"/>
    </source>
</evidence>
<evidence type="ECO:0000256" key="6">
    <source>
        <dbReference type="ARBA" id="ARBA00022839"/>
    </source>
</evidence>
<proteinExistence type="predicted"/>
<keyword evidence="1" id="KW-0540">Nuclease</keyword>
<evidence type="ECO:0000256" key="1">
    <source>
        <dbReference type="ARBA" id="ARBA00022722"/>
    </source>
</evidence>
<dbReference type="GO" id="GO:0004386">
    <property type="term" value="F:helicase activity"/>
    <property type="evidence" value="ECO:0007669"/>
    <property type="project" value="UniProtKB-KW"/>
</dbReference>
<dbReference type="RefSeq" id="WP_224743491.1">
    <property type="nucleotide sequence ID" value="NZ_CAXSUE010000009.1"/>
</dbReference>
<dbReference type="AlphaFoldDB" id="A0A855GCV8"/>
<keyword evidence="9" id="KW-0234">DNA repair</keyword>
<evidence type="ECO:0000256" key="7">
    <source>
        <dbReference type="ARBA" id="ARBA00022840"/>
    </source>
</evidence>
<sequence>MSVMVIRPERGCDDIHALIDHVLSDGAGCTEADFPDSCRGRFVILTPASLRAYVEKQVLQSMVRPEFRERLEPGMNVGVHSLASMMSSIIGNQDYGRYIRPSISMMSLRNYVAKCLNDNESLRNQVGDSFEAIDQFTKQIVELHNDGVSAEEVLALAAHQSNARLSVLGSLLQLVEQRLGKRYTFPGAAHETICAWAQRHGSNRWFYLYGFAHLNASEMRIVHTLAQYVHLTVMVGAGSDPDYLEALQRRDDGNRNTLSSIFASSASTSVCAMPDTTAEVRYAAASIKKFIADNPEISYGDVLVTSRDLGSYQAQIASEFTYQGIPINIAASSTMLDHPFADAILGLLDSATYELQPQSILRILRSGIFSRYLNLTPTAIDDIENQLNSNNPATVWIDTDIPFAAHLQKIRSLIQQAADVFRPRPSATVREALGGMVGFLTEYAQTIEGSAPVWTVIMNAFDDMVQQLGNDYFAEYVGIFARNLASTLAAQSIDSRPVSASAVDVLPMSSPLHPYRYVIVLGCSESQLPAIPHETGLLDDGERLDLSQFLTSQGKTLEAWNVLSGTVERRSGQEPLWFNGVVASATQQLSMTYPKSLRNAAQACSPYISQWETGTSDTSEIIGASKRAVPTVETEYRPLDRELAYRLFTRPDYVHRVYRTHGADPSISTRVFNASVSAIETYYRNPYEYFLKYGLKVNVANAFAFDAALEGTFYHAVLEHAVNAWIERHKNERDLNGLPPQPTATDMQELIADYSRLDRGCNQWTVLNEDPRMEVLRSSNRMRMIHRQLVDTLMDFAVDAAAQREALSSAQTMLTPTCVEQVFGNVGGTTGAWQSPYSGEQLIGRARDKEIPVALRINGKVDRIDTVIRDTNISRESAGIVVLDYKSSARTLFGKPSRNDGGRASNVYYGHELQLFTYASAAQHNSGMPVAGMFFLPIKPSATIRERIALNNQYNMLPSADDGSTSLFDEPSDDSSAQNMRIRNVWRGFDMPNSGVLIGESDETGIGIEQLSAEEFRGIADYVHGKIVGACQNILDGKLPVRPYRSLVDGRDGLAYSDVADIMAWDVLNSNIFEVETAVTLLELKEAALHMNNTSEGGKAW</sequence>
<dbReference type="Pfam" id="PF12705">
    <property type="entry name" value="PDDEXK_1"/>
    <property type="match status" value="1"/>
</dbReference>
<dbReference type="GeneID" id="69578538"/>
<keyword evidence="7" id="KW-0067">ATP-binding</keyword>
<keyword evidence="5 11" id="KW-0347">Helicase</keyword>
<dbReference type="Gene3D" id="3.40.50.300">
    <property type="entry name" value="P-loop containing nucleotide triphosphate hydrolases"/>
    <property type="match status" value="2"/>
</dbReference>
<dbReference type="GO" id="GO:0003677">
    <property type="term" value="F:DNA binding"/>
    <property type="evidence" value="ECO:0007669"/>
    <property type="project" value="UniProtKB-KW"/>
</dbReference>
<dbReference type="SUPFAM" id="SSF52540">
    <property type="entry name" value="P-loop containing nucleoside triphosphate hydrolases"/>
    <property type="match status" value="1"/>
</dbReference>
<evidence type="ECO:0000256" key="3">
    <source>
        <dbReference type="ARBA" id="ARBA00022763"/>
    </source>
</evidence>
<name>A0A855GCV8_BIFLN</name>
<dbReference type="GO" id="GO:0005524">
    <property type="term" value="F:ATP binding"/>
    <property type="evidence" value="ECO:0007669"/>
    <property type="project" value="UniProtKB-KW"/>
</dbReference>
<evidence type="ECO:0000256" key="8">
    <source>
        <dbReference type="ARBA" id="ARBA00023125"/>
    </source>
</evidence>
<dbReference type="InterPro" id="IPR027417">
    <property type="entry name" value="P-loop_NTPase"/>
</dbReference>
<organism evidence="11 12">
    <name type="scientific">Bifidobacterium longum</name>
    <dbReference type="NCBI Taxonomy" id="216816"/>
    <lineage>
        <taxon>Bacteria</taxon>
        <taxon>Bacillati</taxon>
        <taxon>Actinomycetota</taxon>
        <taxon>Actinomycetes</taxon>
        <taxon>Bifidobacteriales</taxon>
        <taxon>Bifidobacteriaceae</taxon>
        <taxon>Bifidobacterium</taxon>
    </lineage>
</organism>
<dbReference type="EMBL" id="FNRW01000005">
    <property type="protein sequence ID" value="SEB75329.1"/>
    <property type="molecule type" value="Genomic_DNA"/>
</dbReference>
<keyword evidence="3" id="KW-0227">DNA damage</keyword>
<dbReference type="PANTHER" id="PTHR30591">
    <property type="entry name" value="RECBCD ENZYME SUBUNIT RECC"/>
    <property type="match status" value="1"/>
</dbReference>
<dbReference type="GO" id="GO:0006310">
    <property type="term" value="P:DNA recombination"/>
    <property type="evidence" value="ECO:0007669"/>
    <property type="project" value="TreeGrafter"/>
</dbReference>
<dbReference type="Proteomes" id="UP000182842">
    <property type="component" value="Unassembled WGS sequence"/>
</dbReference>
<comment type="caution">
    <text evidence="11">The sequence shown here is derived from an EMBL/GenBank/DDBJ whole genome shotgun (WGS) entry which is preliminary data.</text>
</comment>
<dbReference type="GO" id="GO:0006281">
    <property type="term" value="P:DNA repair"/>
    <property type="evidence" value="ECO:0007669"/>
    <property type="project" value="UniProtKB-KW"/>
</dbReference>
<dbReference type="GO" id="GO:0004527">
    <property type="term" value="F:exonuclease activity"/>
    <property type="evidence" value="ECO:0007669"/>
    <property type="project" value="UniProtKB-KW"/>
</dbReference>
<dbReference type="InterPro" id="IPR038726">
    <property type="entry name" value="PDDEXK_AddAB-type"/>
</dbReference>
<keyword evidence="6" id="KW-0269">Exonuclease</keyword>
<dbReference type="PANTHER" id="PTHR30591:SF1">
    <property type="entry name" value="RECBCD ENZYME SUBUNIT RECC"/>
    <property type="match status" value="1"/>
</dbReference>
<evidence type="ECO:0000256" key="9">
    <source>
        <dbReference type="ARBA" id="ARBA00023204"/>
    </source>
</evidence>
<accession>A0A855GCV8</accession>